<feature type="transmembrane region" description="Helical" evidence="8">
    <location>
        <begin position="211"/>
        <end position="231"/>
    </location>
</feature>
<feature type="transmembrane region" description="Helical" evidence="8">
    <location>
        <begin position="23"/>
        <end position="48"/>
    </location>
</feature>
<evidence type="ECO:0000256" key="3">
    <source>
        <dbReference type="ARBA" id="ARBA00022692"/>
    </source>
</evidence>
<keyword evidence="6" id="KW-0175">Coiled coil</keyword>
<comment type="subcellular location">
    <subcellularLocation>
        <location evidence="1">Cell membrane</location>
        <topology evidence="1">Multi-pass membrane protein</topology>
    </subcellularLocation>
</comment>
<evidence type="ECO:0000256" key="1">
    <source>
        <dbReference type="ARBA" id="ARBA00004651"/>
    </source>
</evidence>
<keyword evidence="3 8" id="KW-0812">Transmembrane</keyword>
<proteinExistence type="predicted"/>
<feature type="transmembrane region" description="Helical" evidence="8">
    <location>
        <begin position="372"/>
        <end position="396"/>
    </location>
</feature>
<dbReference type="GO" id="GO:0022857">
    <property type="term" value="F:transmembrane transporter activity"/>
    <property type="evidence" value="ECO:0007669"/>
    <property type="project" value="InterPro"/>
</dbReference>
<sequence length="688" mass="76730">MVRPLAVVRETWNIYTPVERRNIAIYIAGIMMYKFGLEAFNGSVIALATNRYDELEKTTRVSITFQRVGVLTGLNQAFQCIGSILIAPLIKRYPTKNVLACAILIFALMSSLLLILDAATGGKFAPRAWPKDDFSYYGKYDTDAMIPIYCVCGVVYGMVELIRRVIPRDLVGGNVQKLRRMDSLVHIFYEISGTAGAFCTALALIPRLGNNFSFIITPIFFALASILWYFIQETRIPKESRIPERQPTYVKAVISGFYLFFESVATGAKIIFTHRKFIWLLPGYAFALYAHRYLENSIAPAVARRYFGNSAWSQIIVGGSNFGELLGALFVFIFTNLVHTPMPWLRIDALALLIVWYLPYWHPPRNDVAQAWIVAATFLPISFGWAAGDVSLAAYIQASLARIESKTQNVSALGAVMAFLYSTYIVTYAISSVCLGTYIDRISDRHDEQIHGAIMNVAGVQFTVIAVLVMTSTFVPKGAFSLNPKMLSEENLDTDLDDDDDDLEDEDLEWIPGVQVKSIESHESHEMMRAGGVTTPQADLLASKSNYELISSGQHLEMGLHFSTAMATGVMMKRATHRAAEQARRDRMKTAMVDLAEFLLDGEVTFGSGTTCFVIMRGRDGDKMDSTEGDDAAAKKGEANTVAGEKKTVNKARLIEMALEKMKAQEREIELLRKEIEALRVVDRMDES</sequence>
<feature type="transmembrane region" description="Helical" evidence="8">
    <location>
        <begin position="344"/>
        <end position="360"/>
    </location>
</feature>
<feature type="transmembrane region" description="Helical" evidence="8">
    <location>
        <begin position="450"/>
        <end position="475"/>
    </location>
</feature>
<evidence type="ECO:0000256" key="5">
    <source>
        <dbReference type="ARBA" id="ARBA00023136"/>
    </source>
</evidence>
<dbReference type="PANTHER" id="PTHR23513">
    <property type="entry name" value="INTEGRAL MEMBRANE EFFLUX PROTEIN-RELATED"/>
    <property type="match status" value="1"/>
</dbReference>
<evidence type="ECO:0000256" key="7">
    <source>
        <dbReference type="SAM" id="MobiDB-lite"/>
    </source>
</evidence>
<gene>
    <name evidence="9" type="ORF">PTT_10267</name>
</gene>
<feature type="transmembrane region" description="Helical" evidence="8">
    <location>
        <begin position="416"/>
        <end position="438"/>
    </location>
</feature>
<dbReference type="OrthoDB" id="5344169at2759"/>
<feature type="transmembrane region" description="Helical" evidence="8">
    <location>
        <begin position="277"/>
        <end position="294"/>
    </location>
</feature>
<evidence type="ECO:0000313" key="10">
    <source>
        <dbReference type="Proteomes" id="UP000001067"/>
    </source>
</evidence>
<dbReference type="GO" id="GO:0046983">
    <property type="term" value="F:protein dimerization activity"/>
    <property type="evidence" value="ECO:0007669"/>
    <property type="project" value="InterPro"/>
</dbReference>
<dbReference type="eggNOG" id="ENOG502QQNT">
    <property type="taxonomic scope" value="Eukaryota"/>
</dbReference>
<evidence type="ECO:0000256" key="4">
    <source>
        <dbReference type="ARBA" id="ARBA00022989"/>
    </source>
</evidence>
<dbReference type="Gene3D" id="4.10.280.10">
    <property type="entry name" value="Helix-loop-helix DNA-binding domain"/>
    <property type="match status" value="1"/>
</dbReference>
<accession>E3RNV1</accession>
<name>E3RNV1_PYRTT</name>
<dbReference type="SUPFAM" id="SSF47459">
    <property type="entry name" value="HLH, helix-loop-helix DNA-binding domain"/>
    <property type="match status" value="1"/>
</dbReference>
<feature type="transmembrane region" description="Helical" evidence="8">
    <location>
        <begin position="144"/>
        <end position="162"/>
    </location>
</feature>
<feature type="region of interest" description="Disordered" evidence="7">
    <location>
        <begin position="623"/>
        <end position="643"/>
    </location>
</feature>
<dbReference type="HOGENOM" id="CLU_023742_0_0_1"/>
<feature type="coiled-coil region" evidence="6">
    <location>
        <begin position="655"/>
        <end position="682"/>
    </location>
</feature>
<keyword evidence="5 8" id="KW-0472">Membrane</keyword>
<feature type="transmembrane region" description="Helical" evidence="8">
    <location>
        <begin position="97"/>
        <end position="116"/>
    </location>
</feature>
<dbReference type="PANTHER" id="PTHR23513:SF6">
    <property type="entry name" value="MAJOR FACILITATOR SUPERFAMILY ASSOCIATED DOMAIN-CONTAINING PROTEIN"/>
    <property type="match status" value="1"/>
</dbReference>
<organism evidence="10">
    <name type="scientific">Pyrenophora teres f. teres (strain 0-1)</name>
    <name type="common">Barley net blotch fungus</name>
    <name type="synonym">Drechslera teres f. teres</name>
    <dbReference type="NCBI Taxonomy" id="861557"/>
    <lineage>
        <taxon>Eukaryota</taxon>
        <taxon>Fungi</taxon>
        <taxon>Dikarya</taxon>
        <taxon>Ascomycota</taxon>
        <taxon>Pezizomycotina</taxon>
        <taxon>Dothideomycetes</taxon>
        <taxon>Pleosporomycetidae</taxon>
        <taxon>Pleosporales</taxon>
        <taxon>Pleosporineae</taxon>
        <taxon>Pleosporaceae</taxon>
        <taxon>Pyrenophora</taxon>
    </lineage>
</organism>
<dbReference type="InterPro" id="IPR036638">
    <property type="entry name" value="HLH_DNA-bd_sf"/>
</dbReference>
<dbReference type="SUPFAM" id="SSF103473">
    <property type="entry name" value="MFS general substrate transporter"/>
    <property type="match status" value="1"/>
</dbReference>
<feature type="transmembrane region" description="Helical" evidence="8">
    <location>
        <begin position="252"/>
        <end position="271"/>
    </location>
</feature>
<dbReference type="Proteomes" id="UP000001067">
    <property type="component" value="Unassembled WGS sequence"/>
</dbReference>
<evidence type="ECO:0000256" key="8">
    <source>
        <dbReference type="SAM" id="Phobius"/>
    </source>
</evidence>
<feature type="transmembrane region" description="Helical" evidence="8">
    <location>
        <begin position="68"/>
        <end position="90"/>
    </location>
</feature>
<evidence type="ECO:0000256" key="2">
    <source>
        <dbReference type="ARBA" id="ARBA00022475"/>
    </source>
</evidence>
<evidence type="ECO:0000256" key="6">
    <source>
        <dbReference type="SAM" id="Coils"/>
    </source>
</evidence>
<keyword evidence="10" id="KW-1185">Reference proteome</keyword>
<keyword evidence="2" id="KW-1003">Cell membrane</keyword>
<dbReference type="EMBL" id="GL534245">
    <property type="protein sequence ID" value="EFQ92585.1"/>
    <property type="molecule type" value="Genomic_DNA"/>
</dbReference>
<dbReference type="InterPro" id="IPR036259">
    <property type="entry name" value="MFS_trans_sf"/>
</dbReference>
<evidence type="ECO:0000313" key="9">
    <source>
        <dbReference type="EMBL" id="EFQ92585.1"/>
    </source>
</evidence>
<dbReference type="AlphaFoldDB" id="E3RNV1"/>
<dbReference type="KEGG" id="pte:PTT_10267"/>
<reference evidence="9 10" key="1">
    <citation type="journal article" date="2010" name="Genome Biol.">
        <title>A first genome assembly of the barley fungal pathogen Pyrenophora teres f. teres.</title>
        <authorList>
            <person name="Ellwood S.R."/>
            <person name="Liu Z."/>
            <person name="Syme R.A."/>
            <person name="Lai Z."/>
            <person name="Hane J.K."/>
            <person name="Keiper F."/>
            <person name="Moffat C.S."/>
            <person name="Oliver R.P."/>
            <person name="Friesen T.L."/>
        </authorList>
    </citation>
    <scope>NUCLEOTIDE SEQUENCE [LARGE SCALE GENOMIC DNA]</scope>
    <source>
        <strain evidence="9 10">0-1</strain>
    </source>
</reference>
<dbReference type="Gene3D" id="1.20.1250.20">
    <property type="entry name" value="MFS general substrate transporter like domains"/>
    <property type="match status" value="1"/>
</dbReference>
<protein>
    <submittedName>
        <fullName evidence="9">Uncharacterized protein</fullName>
    </submittedName>
</protein>
<feature type="transmembrane region" description="Helical" evidence="8">
    <location>
        <begin position="183"/>
        <end position="205"/>
    </location>
</feature>
<dbReference type="GO" id="GO:0005886">
    <property type="term" value="C:plasma membrane"/>
    <property type="evidence" value="ECO:0007669"/>
    <property type="project" value="UniProtKB-SubCell"/>
</dbReference>
<dbReference type="Pfam" id="PF07690">
    <property type="entry name" value="MFS_1"/>
    <property type="match status" value="1"/>
</dbReference>
<feature type="transmembrane region" description="Helical" evidence="8">
    <location>
        <begin position="315"/>
        <end position="338"/>
    </location>
</feature>
<keyword evidence="4 8" id="KW-1133">Transmembrane helix</keyword>
<dbReference type="InterPro" id="IPR011701">
    <property type="entry name" value="MFS"/>
</dbReference>